<proteinExistence type="predicted"/>
<dbReference type="CDD" id="cd17039">
    <property type="entry name" value="Ubl_ubiquitin_like"/>
    <property type="match status" value="1"/>
</dbReference>
<dbReference type="AlphaFoldDB" id="A0AAU9K4Q5"/>
<accession>A0AAU9K4Q5</accession>
<sequence>MGTKQSMPMPFPRQIIKPLPGTYGAPVRKKEHITIYTEKDVFYIRIHPQMKIQEIIFQLEEKTGEKLKLYMNSLALDDNCTLESVGIDQFALLRAVGKTSSETDDSQSNSKLNVTNNSSKSIRSCPILENSAASTPETSHSVTVNKVILDIDLSVYAAPEAGQLTNKMKAKKQRGHLHTIQEVEEHSRVFC</sequence>
<dbReference type="Proteomes" id="UP001162131">
    <property type="component" value="Unassembled WGS sequence"/>
</dbReference>
<name>A0AAU9K4Q5_9CILI</name>
<comment type="caution">
    <text evidence="2">The sequence shown here is derived from an EMBL/GenBank/DDBJ whole genome shotgun (WGS) entry which is preliminary data.</text>
</comment>
<protein>
    <recommendedName>
        <fullName evidence="4">Ubiquitin-like domain-containing protein</fullName>
    </recommendedName>
</protein>
<dbReference type="SUPFAM" id="SSF54236">
    <property type="entry name" value="Ubiquitin-like"/>
    <property type="match status" value="1"/>
</dbReference>
<keyword evidence="3" id="KW-1185">Reference proteome</keyword>
<evidence type="ECO:0000313" key="3">
    <source>
        <dbReference type="Proteomes" id="UP001162131"/>
    </source>
</evidence>
<dbReference type="InterPro" id="IPR029071">
    <property type="entry name" value="Ubiquitin-like_domsf"/>
</dbReference>
<feature type="compositionally biased region" description="Polar residues" evidence="1">
    <location>
        <begin position="106"/>
        <end position="118"/>
    </location>
</feature>
<evidence type="ECO:0008006" key="4">
    <source>
        <dbReference type="Google" id="ProtNLM"/>
    </source>
</evidence>
<reference evidence="2" key="1">
    <citation type="submission" date="2021-09" db="EMBL/GenBank/DDBJ databases">
        <authorList>
            <consortium name="AG Swart"/>
            <person name="Singh M."/>
            <person name="Singh A."/>
            <person name="Seah K."/>
            <person name="Emmerich C."/>
        </authorList>
    </citation>
    <scope>NUCLEOTIDE SEQUENCE</scope>
    <source>
        <strain evidence="2">ATCC30299</strain>
    </source>
</reference>
<feature type="region of interest" description="Disordered" evidence="1">
    <location>
        <begin position="99"/>
        <end position="118"/>
    </location>
</feature>
<dbReference type="EMBL" id="CAJZBQ010000057">
    <property type="protein sequence ID" value="CAG9334008.1"/>
    <property type="molecule type" value="Genomic_DNA"/>
</dbReference>
<gene>
    <name evidence="2" type="ORF">BSTOLATCC_MIC59813</name>
</gene>
<organism evidence="2 3">
    <name type="scientific">Blepharisma stoltei</name>
    <dbReference type="NCBI Taxonomy" id="1481888"/>
    <lineage>
        <taxon>Eukaryota</taxon>
        <taxon>Sar</taxon>
        <taxon>Alveolata</taxon>
        <taxon>Ciliophora</taxon>
        <taxon>Postciliodesmatophora</taxon>
        <taxon>Heterotrichea</taxon>
        <taxon>Heterotrichida</taxon>
        <taxon>Blepharismidae</taxon>
        <taxon>Blepharisma</taxon>
    </lineage>
</organism>
<evidence type="ECO:0000256" key="1">
    <source>
        <dbReference type="SAM" id="MobiDB-lite"/>
    </source>
</evidence>
<evidence type="ECO:0000313" key="2">
    <source>
        <dbReference type="EMBL" id="CAG9334008.1"/>
    </source>
</evidence>